<keyword evidence="2" id="KW-1185">Reference proteome</keyword>
<gene>
    <name evidence="1" type="ORF">GCM10007071_12460</name>
</gene>
<sequence>MQPELWLLVGGNGAGKSTFYDRFLKPKNIPLINADNIARTLWPNEPEKHSYEAALIAEKERFRLVEEGQTFCFETVYSHPSKLDFVATAKAAGFRIQIFYFHLGDTGLHNARVSSRVQAGGHSVPEEKVNSRVPRTFANIRDSVGLADELHLVDNASAVTPYVRIASWKDGVWEIFVRETPAWAAQIMG</sequence>
<dbReference type="InterPro" id="IPR027417">
    <property type="entry name" value="P-loop_NTPase"/>
</dbReference>
<dbReference type="PANTHER" id="PTHR39206:SF1">
    <property type="entry name" value="SLL8004 PROTEIN"/>
    <property type="match status" value="1"/>
</dbReference>
<name>A0ABQ3AX81_9GAMM</name>
<accession>A0ABQ3AX81</accession>
<protein>
    <submittedName>
        <fullName evidence="1">ATPase</fullName>
    </submittedName>
</protein>
<comment type="caution">
    <text evidence="1">The sequence shown here is derived from an EMBL/GenBank/DDBJ whole genome shotgun (WGS) entry which is preliminary data.</text>
</comment>
<organism evidence="1 2">
    <name type="scientific">Marinobacter zhanjiangensis</name>
    <dbReference type="NCBI Taxonomy" id="578215"/>
    <lineage>
        <taxon>Bacteria</taxon>
        <taxon>Pseudomonadati</taxon>
        <taxon>Pseudomonadota</taxon>
        <taxon>Gammaproteobacteria</taxon>
        <taxon>Pseudomonadales</taxon>
        <taxon>Marinobacteraceae</taxon>
        <taxon>Marinobacter</taxon>
    </lineage>
</organism>
<dbReference type="RefSeq" id="WP_189574371.1">
    <property type="nucleotide sequence ID" value="NZ_BMXV01000002.1"/>
</dbReference>
<evidence type="ECO:0000313" key="1">
    <source>
        <dbReference type="EMBL" id="GGY67012.1"/>
    </source>
</evidence>
<reference evidence="2" key="1">
    <citation type="journal article" date="2019" name="Int. J. Syst. Evol. Microbiol.">
        <title>The Global Catalogue of Microorganisms (GCM) 10K type strain sequencing project: providing services to taxonomists for standard genome sequencing and annotation.</title>
        <authorList>
            <consortium name="The Broad Institute Genomics Platform"/>
            <consortium name="The Broad Institute Genome Sequencing Center for Infectious Disease"/>
            <person name="Wu L."/>
            <person name="Ma J."/>
        </authorList>
    </citation>
    <scope>NUCLEOTIDE SEQUENCE [LARGE SCALE GENOMIC DNA]</scope>
    <source>
        <strain evidence="2">KCTC 22280</strain>
    </source>
</reference>
<proteinExistence type="predicted"/>
<dbReference type="Pfam" id="PF13671">
    <property type="entry name" value="AAA_33"/>
    <property type="match status" value="1"/>
</dbReference>
<dbReference type="Proteomes" id="UP000601597">
    <property type="component" value="Unassembled WGS sequence"/>
</dbReference>
<dbReference type="PANTHER" id="PTHR39206">
    <property type="entry name" value="SLL8004 PROTEIN"/>
    <property type="match status" value="1"/>
</dbReference>
<dbReference type="SUPFAM" id="SSF52540">
    <property type="entry name" value="P-loop containing nucleoside triphosphate hydrolases"/>
    <property type="match status" value="1"/>
</dbReference>
<evidence type="ECO:0000313" key="2">
    <source>
        <dbReference type="Proteomes" id="UP000601597"/>
    </source>
</evidence>
<dbReference type="EMBL" id="BMXV01000002">
    <property type="protein sequence ID" value="GGY67012.1"/>
    <property type="molecule type" value="Genomic_DNA"/>
</dbReference>
<dbReference type="Gene3D" id="3.40.50.300">
    <property type="entry name" value="P-loop containing nucleotide triphosphate hydrolases"/>
    <property type="match status" value="1"/>
</dbReference>